<feature type="region of interest" description="Disordered" evidence="1">
    <location>
        <begin position="78"/>
        <end position="98"/>
    </location>
</feature>
<name>A0A395IBS1_ASPHC</name>
<gene>
    <name evidence="2" type="ORF">BO97DRAFT_439372</name>
</gene>
<evidence type="ECO:0000313" key="3">
    <source>
        <dbReference type="Proteomes" id="UP000248961"/>
    </source>
</evidence>
<dbReference type="OrthoDB" id="3880401at2759"/>
<accession>A0A395IBS1</accession>
<protein>
    <submittedName>
        <fullName evidence="2">Uncharacterized protein</fullName>
    </submittedName>
</protein>
<dbReference type="AlphaFoldDB" id="A0A395IBS1"/>
<dbReference type="RefSeq" id="XP_025556635.1">
    <property type="nucleotide sequence ID" value="XM_025697978.1"/>
</dbReference>
<dbReference type="VEuPathDB" id="FungiDB:BO97DRAFT_439372"/>
<keyword evidence="3" id="KW-1185">Reference proteome</keyword>
<feature type="compositionally biased region" description="Polar residues" evidence="1">
    <location>
        <begin position="84"/>
        <end position="97"/>
    </location>
</feature>
<evidence type="ECO:0000313" key="2">
    <source>
        <dbReference type="EMBL" id="RAL17481.1"/>
    </source>
</evidence>
<dbReference type="EMBL" id="KZ824267">
    <property type="protein sequence ID" value="RAL17481.1"/>
    <property type="molecule type" value="Genomic_DNA"/>
</dbReference>
<organism evidence="2 3">
    <name type="scientific">Aspergillus homomorphus (strain CBS 101889)</name>
    <dbReference type="NCBI Taxonomy" id="1450537"/>
    <lineage>
        <taxon>Eukaryota</taxon>
        <taxon>Fungi</taxon>
        <taxon>Dikarya</taxon>
        <taxon>Ascomycota</taxon>
        <taxon>Pezizomycotina</taxon>
        <taxon>Eurotiomycetes</taxon>
        <taxon>Eurotiomycetidae</taxon>
        <taxon>Eurotiales</taxon>
        <taxon>Aspergillaceae</taxon>
        <taxon>Aspergillus</taxon>
        <taxon>Aspergillus subgen. Circumdati</taxon>
    </lineage>
</organism>
<sequence length="242" mass="26305">MKPNTSNTPPPSPPEDKLYHLILLITAIAKDPTNNLTGRTRILGTYLSLDTAKAAANSCLFDAGYEREFFERYESRYSSSSSSNTPEASPPANNTNIPGLAILAQTPDGTTFRVCIQTTPNTKHLTLALGDGRVPLHLYYVVQTTVSADDDHPRLSVLDVFLAYQAARECAEQALLVGEGQGREYAMYVQAAPYEKDCGFGEDVVVHATGVDGENYLVSVLRTEELDSVRVAEEAGEMAVDL</sequence>
<reference evidence="2 3" key="1">
    <citation type="submission" date="2018-02" db="EMBL/GenBank/DDBJ databases">
        <title>The genomes of Aspergillus section Nigri reveals drivers in fungal speciation.</title>
        <authorList>
            <consortium name="DOE Joint Genome Institute"/>
            <person name="Vesth T.C."/>
            <person name="Nybo J."/>
            <person name="Theobald S."/>
            <person name="Brandl J."/>
            <person name="Frisvad J.C."/>
            <person name="Nielsen K.F."/>
            <person name="Lyhne E.K."/>
            <person name="Kogle M.E."/>
            <person name="Kuo A."/>
            <person name="Riley R."/>
            <person name="Clum A."/>
            <person name="Nolan M."/>
            <person name="Lipzen A."/>
            <person name="Salamov A."/>
            <person name="Henrissat B."/>
            <person name="Wiebenga A."/>
            <person name="De vries R.P."/>
            <person name="Grigoriev I.V."/>
            <person name="Mortensen U.H."/>
            <person name="Andersen M.R."/>
            <person name="Baker S.E."/>
        </authorList>
    </citation>
    <scope>NUCLEOTIDE SEQUENCE [LARGE SCALE GENOMIC DNA]</scope>
    <source>
        <strain evidence="2 3">CBS 101889</strain>
    </source>
</reference>
<dbReference type="GeneID" id="37202267"/>
<evidence type="ECO:0000256" key="1">
    <source>
        <dbReference type="SAM" id="MobiDB-lite"/>
    </source>
</evidence>
<dbReference type="Proteomes" id="UP000248961">
    <property type="component" value="Unassembled WGS sequence"/>
</dbReference>
<proteinExistence type="predicted"/>